<evidence type="ECO:0000313" key="1">
    <source>
        <dbReference type="EMBL" id="SCM82416.1"/>
    </source>
</evidence>
<protein>
    <recommendedName>
        <fullName evidence="2">Metal-binding protein</fullName>
    </recommendedName>
</protein>
<dbReference type="Pfam" id="PF10050">
    <property type="entry name" value="DUF2284"/>
    <property type="match status" value="1"/>
</dbReference>
<proteinExistence type="predicted"/>
<dbReference type="AlphaFoldDB" id="A0A212LY26"/>
<reference evidence="1" key="1">
    <citation type="submission" date="2016-08" db="EMBL/GenBank/DDBJ databases">
        <authorList>
            <person name="Seilhamer J.J."/>
        </authorList>
    </citation>
    <scope>NUCLEOTIDE SEQUENCE</scope>
    <source>
        <strain evidence="1">86</strain>
    </source>
</reference>
<accession>A0A212LY26</accession>
<dbReference type="EMBL" id="FMJE01000005">
    <property type="protein sequence ID" value="SCM82416.1"/>
    <property type="molecule type" value="Genomic_DNA"/>
</dbReference>
<name>A0A212LY26_9FIRM</name>
<dbReference type="RefSeq" id="WP_288185098.1">
    <property type="nucleotide sequence ID" value="NZ_LT608335.1"/>
</dbReference>
<dbReference type="InterPro" id="IPR019271">
    <property type="entry name" value="DUF2284_metal-binding"/>
</dbReference>
<gene>
    <name evidence="1" type="ORF">KL86SPO_50187</name>
</gene>
<organism evidence="1">
    <name type="scientific">uncultured Sporomusa sp</name>
    <dbReference type="NCBI Taxonomy" id="307249"/>
    <lineage>
        <taxon>Bacteria</taxon>
        <taxon>Bacillati</taxon>
        <taxon>Bacillota</taxon>
        <taxon>Negativicutes</taxon>
        <taxon>Selenomonadales</taxon>
        <taxon>Sporomusaceae</taxon>
        <taxon>Sporomusa</taxon>
        <taxon>environmental samples</taxon>
    </lineage>
</organism>
<sequence length="221" mass="25040">MGIECNYTTTSGAKYPLDFFFFNGMSNQLVYQPDVVREWCRIGCSNYGIGGGCPPRAPLYETIVQSNKEIFLFACKFDSIYKPQSVANSNNIAIHWKFQDGILARAMNNLGHLITEKYGGRFLATGYCMGCPGKKCSFKLGEAVCRNPIRRTYSMEATGINVVETVKRNFDINMYWYKKGKTDVPYMLKVILWIPPDIQTNCLITDQITNLISGIKSIELR</sequence>
<evidence type="ECO:0008006" key="2">
    <source>
        <dbReference type="Google" id="ProtNLM"/>
    </source>
</evidence>